<feature type="compositionally biased region" description="Low complexity" evidence="1">
    <location>
        <begin position="16"/>
        <end position="28"/>
    </location>
</feature>
<evidence type="ECO:0000259" key="2">
    <source>
        <dbReference type="Pfam" id="PF07859"/>
    </source>
</evidence>
<reference evidence="3 4" key="1">
    <citation type="submission" date="2016-09" db="EMBL/GenBank/DDBJ databases">
        <title>Extensive genetic diversity and differential bi-allelic expression allows diatom success in the polar Southern Ocean.</title>
        <authorList>
            <consortium name="DOE Joint Genome Institute"/>
            <person name="Mock T."/>
            <person name="Otillar R.P."/>
            <person name="Strauss J."/>
            <person name="Dupont C."/>
            <person name="Frickenhaus S."/>
            <person name="Maumus F."/>
            <person name="Mcmullan M."/>
            <person name="Sanges R."/>
            <person name="Schmutz J."/>
            <person name="Toseland A."/>
            <person name="Valas R."/>
            <person name="Veluchamy A."/>
            <person name="Ward B.J."/>
            <person name="Allen A."/>
            <person name="Barry K."/>
            <person name="Falciatore A."/>
            <person name="Ferrante M."/>
            <person name="Fortunato A.E."/>
            <person name="Gloeckner G."/>
            <person name="Gruber A."/>
            <person name="Hipkin R."/>
            <person name="Janech M."/>
            <person name="Kroth P."/>
            <person name="Leese F."/>
            <person name="Lindquist E."/>
            <person name="Lyon B.R."/>
            <person name="Martin J."/>
            <person name="Mayer C."/>
            <person name="Parker M."/>
            <person name="Quesneville H."/>
            <person name="Raymond J."/>
            <person name="Uhlig C."/>
            <person name="Valentin K.U."/>
            <person name="Worden A.Z."/>
            <person name="Armbrust E.V."/>
            <person name="Bowler C."/>
            <person name="Green B."/>
            <person name="Moulton V."/>
            <person name="Van Oosterhout C."/>
            <person name="Grigoriev I."/>
        </authorList>
    </citation>
    <scope>NUCLEOTIDE SEQUENCE [LARGE SCALE GENOMIC DNA]</scope>
    <source>
        <strain evidence="3 4">CCMP1102</strain>
    </source>
</reference>
<proteinExistence type="predicted"/>
<feature type="domain" description="Alpha/beta hydrolase fold-3" evidence="2">
    <location>
        <begin position="36"/>
        <end position="148"/>
    </location>
</feature>
<dbReference type="Pfam" id="PF07859">
    <property type="entry name" value="Abhydrolase_3"/>
    <property type="match status" value="1"/>
</dbReference>
<evidence type="ECO:0000256" key="1">
    <source>
        <dbReference type="SAM" id="MobiDB-lite"/>
    </source>
</evidence>
<keyword evidence="3" id="KW-0378">Hydrolase</keyword>
<dbReference type="InterPro" id="IPR029058">
    <property type="entry name" value="AB_hydrolase_fold"/>
</dbReference>
<dbReference type="GO" id="GO:0004806">
    <property type="term" value="F:triacylglycerol lipase activity"/>
    <property type="evidence" value="ECO:0007669"/>
    <property type="project" value="TreeGrafter"/>
</dbReference>
<dbReference type="AlphaFoldDB" id="A0A1E7FES3"/>
<dbReference type="Gene3D" id="3.40.50.1820">
    <property type="entry name" value="alpha/beta hydrolase"/>
    <property type="match status" value="1"/>
</dbReference>
<accession>A0A1E7FES3</accession>
<dbReference type="Proteomes" id="UP000095751">
    <property type="component" value="Unassembled WGS sequence"/>
</dbReference>
<dbReference type="InterPro" id="IPR013094">
    <property type="entry name" value="AB_hydrolase_3"/>
</dbReference>
<evidence type="ECO:0000313" key="4">
    <source>
        <dbReference type="Proteomes" id="UP000095751"/>
    </source>
</evidence>
<dbReference type="GO" id="GO:0005829">
    <property type="term" value="C:cytosol"/>
    <property type="evidence" value="ECO:0007669"/>
    <property type="project" value="TreeGrafter"/>
</dbReference>
<dbReference type="PANTHER" id="PTHR23025:SF3">
    <property type="entry name" value="HORMONE-SENSITIVE LIPASE"/>
    <property type="match status" value="1"/>
</dbReference>
<dbReference type="KEGG" id="fcy:FRACYDRAFT_275423"/>
<gene>
    <name evidence="3" type="ORF">FRACYDRAFT_275423</name>
</gene>
<evidence type="ECO:0000313" key="3">
    <source>
        <dbReference type="EMBL" id="OEU16636.1"/>
    </source>
</evidence>
<dbReference type="GO" id="GO:0019433">
    <property type="term" value="P:triglyceride catabolic process"/>
    <property type="evidence" value="ECO:0007669"/>
    <property type="project" value="TreeGrafter"/>
</dbReference>
<protein>
    <submittedName>
        <fullName evidence="3">Abhydrolase_3-domain-containing protein</fullName>
    </submittedName>
</protein>
<dbReference type="OrthoDB" id="408631at2759"/>
<organism evidence="3 4">
    <name type="scientific">Fragilariopsis cylindrus CCMP1102</name>
    <dbReference type="NCBI Taxonomy" id="635003"/>
    <lineage>
        <taxon>Eukaryota</taxon>
        <taxon>Sar</taxon>
        <taxon>Stramenopiles</taxon>
        <taxon>Ochrophyta</taxon>
        <taxon>Bacillariophyta</taxon>
        <taxon>Bacillariophyceae</taxon>
        <taxon>Bacillariophycidae</taxon>
        <taxon>Bacillariales</taxon>
        <taxon>Bacillariaceae</taxon>
        <taxon>Fragilariopsis</taxon>
    </lineage>
</organism>
<sequence length="174" mass="18758">MHNIGAETEDVDIDDSSSSSSSSPIPIDNSTEKLHRMPDAIMLSCPALNLTTELSHSRVVGTEDPVLPNALISAISDAYLPPGFNKKDPLASPHYAPDSVLRRFPPTLLFASSKDPLLDDSVTFNERLSVLGVDSELMAVNNVPHAYLGLGTAGFPEAVQVQKYAVDWLSSKLR</sequence>
<dbReference type="SUPFAM" id="SSF53474">
    <property type="entry name" value="alpha/beta-Hydrolases"/>
    <property type="match status" value="1"/>
</dbReference>
<name>A0A1E7FES3_9STRA</name>
<dbReference type="GO" id="GO:0004771">
    <property type="term" value="F:sterol ester esterase activity"/>
    <property type="evidence" value="ECO:0007669"/>
    <property type="project" value="TreeGrafter"/>
</dbReference>
<feature type="region of interest" description="Disordered" evidence="1">
    <location>
        <begin position="1"/>
        <end position="31"/>
    </location>
</feature>
<dbReference type="EMBL" id="KV784358">
    <property type="protein sequence ID" value="OEU16636.1"/>
    <property type="molecule type" value="Genomic_DNA"/>
</dbReference>
<keyword evidence="4" id="KW-1185">Reference proteome</keyword>
<dbReference type="InParanoid" id="A0A1E7FES3"/>
<dbReference type="PANTHER" id="PTHR23025">
    <property type="entry name" value="TRIACYLGLYCEROL LIPASE"/>
    <property type="match status" value="1"/>
</dbReference>